<gene>
    <name evidence="3" type="ORF">LCGC14_0807100</name>
</gene>
<feature type="domain" description="Guanylate cyclase" evidence="2">
    <location>
        <begin position="474"/>
        <end position="606"/>
    </location>
</feature>
<keyword evidence="1" id="KW-0812">Transmembrane</keyword>
<evidence type="ECO:0000313" key="3">
    <source>
        <dbReference type="EMBL" id="KKN33113.1"/>
    </source>
</evidence>
<protein>
    <recommendedName>
        <fullName evidence="2">Guanylate cyclase domain-containing protein</fullName>
    </recommendedName>
</protein>
<dbReference type="PANTHER" id="PTHR43081:SF1">
    <property type="entry name" value="ADENYLATE CYCLASE, TERMINAL-DIFFERENTIATION SPECIFIC"/>
    <property type="match status" value="1"/>
</dbReference>
<organism evidence="3">
    <name type="scientific">marine sediment metagenome</name>
    <dbReference type="NCBI Taxonomy" id="412755"/>
    <lineage>
        <taxon>unclassified sequences</taxon>
        <taxon>metagenomes</taxon>
        <taxon>ecological metagenomes</taxon>
    </lineage>
</organism>
<dbReference type="GO" id="GO:0006171">
    <property type="term" value="P:cAMP biosynthetic process"/>
    <property type="evidence" value="ECO:0007669"/>
    <property type="project" value="TreeGrafter"/>
</dbReference>
<dbReference type="SMART" id="SM00044">
    <property type="entry name" value="CYCc"/>
    <property type="match status" value="1"/>
</dbReference>
<evidence type="ECO:0000259" key="2">
    <source>
        <dbReference type="PROSITE" id="PS50125"/>
    </source>
</evidence>
<evidence type="ECO:0000256" key="1">
    <source>
        <dbReference type="SAM" id="Phobius"/>
    </source>
</evidence>
<keyword evidence="1" id="KW-0472">Membrane</keyword>
<dbReference type="InterPro" id="IPR001054">
    <property type="entry name" value="A/G_cyclase"/>
</dbReference>
<dbReference type="AlphaFoldDB" id="A0A0F9SV80"/>
<dbReference type="InterPro" id="IPR050697">
    <property type="entry name" value="Adenylyl/Guanylyl_Cyclase_3/4"/>
</dbReference>
<proteinExistence type="predicted"/>
<dbReference type="CDD" id="cd07302">
    <property type="entry name" value="CHD"/>
    <property type="match status" value="1"/>
</dbReference>
<dbReference type="Pfam" id="PF00211">
    <property type="entry name" value="Guanylate_cyc"/>
    <property type="match status" value="1"/>
</dbReference>
<accession>A0A0F9SV80</accession>
<dbReference type="PANTHER" id="PTHR43081">
    <property type="entry name" value="ADENYLATE CYCLASE, TERMINAL-DIFFERENTIATION SPECIFIC-RELATED"/>
    <property type="match status" value="1"/>
</dbReference>
<dbReference type="Pfam" id="PF05226">
    <property type="entry name" value="CHASE2"/>
    <property type="match status" value="1"/>
</dbReference>
<reference evidence="3" key="1">
    <citation type="journal article" date="2015" name="Nature">
        <title>Complex archaea that bridge the gap between prokaryotes and eukaryotes.</title>
        <authorList>
            <person name="Spang A."/>
            <person name="Saw J.H."/>
            <person name="Jorgensen S.L."/>
            <person name="Zaremba-Niedzwiedzka K."/>
            <person name="Martijn J."/>
            <person name="Lind A.E."/>
            <person name="van Eijk R."/>
            <person name="Schleper C."/>
            <person name="Guy L."/>
            <person name="Ettema T.J."/>
        </authorList>
    </citation>
    <scope>NUCLEOTIDE SEQUENCE</scope>
</reference>
<keyword evidence="1" id="KW-1133">Transmembrane helix</keyword>
<dbReference type="InterPro" id="IPR029787">
    <property type="entry name" value="Nucleotide_cyclase"/>
</dbReference>
<sequence>MPKKTIWVTGLCVLLVMLTIAAFAPSIVGQLRNVVFDSYQRVFPRESDPNVPVQVVDIDEASIRALGQWPWPRSYLATLTDRLFALGAVAVGFDVLLTEPDRTSPGAILQSWQRFSQRDITLPAALLEEDHDTRLAETFMSKPVVIAVSGAIDGDVPQPKAGISFTGARPDTAITSFPGALSPLPELATAAAGIGAISLSAGDDGVSRTVPMVVRMGDTLMPSFTAELLRLAQGAGSHILRTTQASGEMSGGAVRVVEMRTGGATYPLDGNGHFRLHVAPTGPRGMTPAHSLLGPEMPASPHPEIANRIILVGSSAQGLFDLRSTALGKKVPGVMLQAGVIEQIIAQSFLTRPDWMPGLELVTIALVGLLITFLCTWESPMAAFVGTVVIAAGGILAGWLAFDRAGILYDPSMMILTAVAILLPGSTLGLIGKERLRQSIRSRFAYFVPDALVAQIAADPDDALTPRGAAREMTVMFIDMRRFSTVTERMSPEEIVHFLNRYLGSVSDALTAEGATIDKYIGDAVMAFWNAPINQADHKERSLRAIFRVEQSIAAANDMLAADGLPMIGIGIGVNTGPAYVGLMGSRDRLSYTCVGDNVTQAARFEGLTRIYGTNNCVGAPSILDLPEDIRAVELDRVVVKGKTQPVALHCVYLAHDQAFAAAAAVFYNARTAYLAQEWDQALSVLDQLSSMTADGFDTVLLAQLYRDRIEGLRSSPLPENWDGTFVSNAKR</sequence>
<feature type="transmembrane region" description="Helical" evidence="1">
    <location>
        <begin position="414"/>
        <end position="432"/>
    </location>
</feature>
<dbReference type="SUPFAM" id="SSF55073">
    <property type="entry name" value="Nucleotide cyclase"/>
    <property type="match status" value="1"/>
</dbReference>
<feature type="transmembrane region" description="Helical" evidence="1">
    <location>
        <begin position="382"/>
        <end position="402"/>
    </location>
</feature>
<comment type="caution">
    <text evidence="3">The sequence shown here is derived from an EMBL/GenBank/DDBJ whole genome shotgun (WGS) entry which is preliminary data.</text>
</comment>
<name>A0A0F9SV80_9ZZZZ</name>
<dbReference type="InterPro" id="IPR007890">
    <property type="entry name" value="CHASE2"/>
</dbReference>
<feature type="transmembrane region" description="Helical" evidence="1">
    <location>
        <begin position="355"/>
        <end position="375"/>
    </location>
</feature>
<dbReference type="PROSITE" id="PS50125">
    <property type="entry name" value="GUANYLATE_CYCLASE_2"/>
    <property type="match status" value="1"/>
</dbReference>
<dbReference type="SMART" id="SM01080">
    <property type="entry name" value="CHASE2"/>
    <property type="match status" value="1"/>
</dbReference>
<dbReference type="EMBL" id="LAZR01002204">
    <property type="protein sequence ID" value="KKN33113.1"/>
    <property type="molecule type" value="Genomic_DNA"/>
</dbReference>
<dbReference type="Gene3D" id="3.30.70.1230">
    <property type="entry name" value="Nucleotide cyclase"/>
    <property type="match status" value="1"/>
</dbReference>
<dbReference type="GO" id="GO:0035556">
    <property type="term" value="P:intracellular signal transduction"/>
    <property type="evidence" value="ECO:0007669"/>
    <property type="project" value="InterPro"/>
</dbReference>